<comment type="caution">
    <text evidence="2">The sequence shown here is derived from an EMBL/GenBank/DDBJ whole genome shotgun (WGS) entry which is preliminary data.</text>
</comment>
<dbReference type="AlphaFoldDB" id="A0AAW0MTJ5"/>
<evidence type="ECO:0000313" key="3">
    <source>
        <dbReference type="Proteomes" id="UP001460270"/>
    </source>
</evidence>
<feature type="region of interest" description="Disordered" evidence="1">
    <location>
        <begin position="1"/>
        <end position="71"/>
    </location>
</feature>
<feature type="compositionally biased region" description="Basic and acidic residues" evidence="1">
    <location>
        <begin position="13"/>
        <end position="23"/>
    </location>
</feature>
<protein>
    <submittedName>
        <fullName evidence="2">Uncharacterized protein</fullName>
    </submittedName>
</protein>
<dbReference type="EMBL" id="JBBPFD010000021">
    <property type="protein sequence ID" value="KAK7882516.1"/>
    <property type="molecule type" value="Genomic_DNA"/>
</dbReference>
<accession>A0AAW0MTJ5</accession>
<proteinExistence type="predicted"/>
<reference evidence="3" key="1">
    <citation type="submission" date="2024-04" db="EMBL/GenBank/DDBJ databases">
        <title>Salinicola lusitanus LLJ914,a marine bacterium isolated from the Okinawa Trough.</title>
        <authorList>
            <person name="Li J."/>
        </authorList>
    </citation>
    <scope>NUCLEOTIDE SEQUENCE [LARGE SCALE GENOMIC DNA]</scope>
</reference>
<name>A0AAW0MTJ5_9GOBI</name>
<keyword evidence="3" id="KW-1185">Reference proteome</keyword>
<organism evidence="2 3">
    <name type="scientific">Mugilogobius chulae</name>
    <name type="common">yellowstripe goby</name>
    <dbReference type="NCBI Taxonomy" id="88201"/>
    <lineage>
        <taxon>Eukaryota</taxon>
        <taxon>Metazoa</taxon>
        <taxon>Chordata</taxon>
        <taxon>Craniata</taxon>
        <taxon>Vertebrata</taxon>
        <taxon>Euteleostomi</taxon>
        <taxon>Actinopterygii</taxon>
        <taxon>Neopterygii</taxon>
        <taxon>Teleostei</taxon>
        <taxon>Neoteleostei</taxon>
        <taxon>Acanthomorphata</taxon>
        <taxon>Gobiaria</taxon>
        <taxon>Gobiiformes</taxon>
        <taxon>Gobioidei</taxon>
        <taxon>Gobiidae</taxon>
        <taxon>Gobionellinae</taxon>
        <taxon>Mugilogobius</taxon>
    </lineage>
</organism>
<evidence type="ECO:0000256" key="1">
    <source>
        <dbReference type="SAM" id="MobiDB-lite"/>
    </source>
</evidence>
<evidence type="ECO:0000313" key="2">
    <source>
        <dbReference type="EMBL" id="KAK7882516.1"/>
    </source>
</evidence>
<sequence length="71" mass="7222">MLSPGSAAAAAGAEREQSHERKQARGFRAQAGPDCDVSPPGPDCDVSPPGPDCDVSPPGPDCGVSPEFTWT</sequence>
<gene>
    <name evidence="2" type="ORF">WMY93_028690</name>
</gene>
<dbReference type="Proteomes" id="UP001460270">
    <property type="component" value="Unassembled WGS sequence"/>
</dbReference>